<dbReference type="EMBL" id="CP040602">
    <property type="protein sequence ID" value="QCU90617.1"/>
    <property type="molecule type" value="Genomic_DNA"/>
</dbReference>
<dbReference type="GO" id="GO:0008413">
    <property type="term" value="F:8-oxo-7,8-dihydroguanosine triphosphate pyrophosphatase activity"/>
    <property type="evidence" value="ECO:0007669"/>
    <property type="project" value="InterPro"/>
</dbReference>
<dbReference type="NCBIfam" id="TIGR00586">
    <property type="entry name" value="mutt"/>
    <property type="match status" value="1"/>
</dbReference>
<dbReference type="InterPro" id="IPR047127">
    <property type="entry name" value="MutT-like"/>
</dbReference>
<evidence type="ECO:0000256" key="5">
    <source>
        <dbReference type="ARBA" id="ARBA00022723"/>
    </source>
</evidence>
<proteinExistence type="inferred from homology"/>
<dbReference type="GO" id="GO:0006281">
    <property type="term" value="P:DNA repair"/>
    <property type="evidence" value="ECO:0007669"/>
    <property type="project" value="UniProtKB-KW"/>
</dbReference>
<keyword evidence="4" id="KW-0235">DNA replication</keyword>
<evidence type="ECO:0000256" key="18">
    <source>
        <dbReference type="PIRSR" id="PIRSR603561-2"/>
    </source>
</evidence>
<dbReference type="GO" id="GO:0046872">
    <property type="term" value="F:metal ion binding"/>
    <property type="evidence" value="ECO:0007669"/>
    <property type="project" value="UniProtKB-KW"/>
</dbReference>
<evidence type="ECO:0000256" key="9">
    <source>
        <dbReference type="ARBA" id="ARBA00023204"/>
    </source>
</evidence>
<evidence type="ECO:0000256" key="16">
    <source>
        <dbReference type="ARBA" id="ARBA00042798"/>
    </source>
</evidence>
<comment type="catalytic activity">
    <reaction evidence="11">
        <text>8-oxo-GTP + H2O = 8-oxo-GMP + diphosphate + H(+)</text>
        <dbReference type="Rhea" id="RHEA:67616"/>
        <dbReference type="ChEBI" id="CHEBI:15377"/>
        <dbReference type="ChEBI" id="CHEBI:15378"/>
        <dbReference type="ChEBI" id="CHEBI:33019"/>
        <dbReference type="ChEBI" id="CHEBI:143553"/>
        <dbReference type="ChEBI" id="CHEBI:145694"/>
    </reaction>
</comment>
<feature type="binding site" evidence="17">
    <location>
        <begin position="40"/>
        <end position="43"/>
    </location>
    <ligand>
        <name>8-oxo-dGTP</name>
        <dbReference type="ChEBI" id="CHEBI:77896"/>
    </ligand>
</feature>
<feature type="binding site" evidence="18">
    <location>
        <position position="63"/>
    </location>
    <ligand>
        <name>Mg(2+)</name>
        <dbReference type="ChEBI" id="CHEBI:18420"/>
    </ligand>
</feature>
<dbReference type="Proteomes" id="UP000304864">
    <property type="component" value="Chromosome"/>
</dbReference>
<evidence type="ECO:0000256" key="13">
    <source>
        <dbReference type="ARBA" id="ARBA00040794"/>
    </source>
</evidence>
<evidence type="ECO:0000256" key="2">
    <source>
        <dbReference type="ARBA" id="ARBA00005582"/>
    </source>
</evidence>
<dbReference type="PANTHER" id="PTHR47707:SF1">
    <property type="entry name" value="NUDIX HYDROLASE FAMILY PROTEIN"/>
    <property type="match status" value="1"/>
</dbReference>
<dbReference type="CDD" id="cd03425">
    <property type="entry name" value="NUDIX_MutT_NudA_like"/>
    <property type="match status" value="1"/>
</dbReference>
<evidence type="ECO:0000256" key="14">
    <source>
        <dbReference type="ARBA" id="ARBA00041592"/>
    </source>
</evidence>
<evidence type="ECO:0000259" key="19">
    <source>
        <dbReference type="PROSITE" id="PS51462"/>
    </source>
</evidence>
<comment type="cofactor">
    <cofactor evidence="1 18">
        <name>Mg(2+)</name>
        <dbReference type="ChEBI" id="CHEBI:18420"/>
    </cofactor>
</comment>
<reference evidence="20 21" key="1">
    <citation type="submission" date="2019-05" db="EMBL/GenBank/DDBJ databases">
        <title>Thiomicrorhabdus sediminis sp. nov, a novel sulfur-oxidizing bacterium isolated from coastal sediment.</title>
        <authorList>
            <person name="Liu X."/>
        </authorList>
    </citation>
    <scope>NUCLEOTIDE SEQUENCE [LARGE SCALE GENOMIC DNA]</scope>
    <source>
        <strain evidence="20 21">G1</strain>
    </source>
</reference>
<feature type="binding site" evidence="17">
    <location>
        <position position="125"/>
    </location>
    <ligand>
        <name>8-oxo-dGTP</name>
        <dbReference type="ChEBI" id="CHEBI:77896"/>
    </ligand>
</feature>
<gene>
    <name evidence="20" type="primary">mutT</name>
    <name evidence="20" type="ORF">FE785_08200</name>
</gene>
<sequence>MTDNQTKNEFIHIAVGVLKQANQVCLSLRQKHQSHADCWEFPGGKIEAGETVQQALQREFSEELAIVTHNWQPLIEIPWHYQKVSVYLHVYQSDEFSGEPVGNEGQQVKWVDMERLVDYQFPAANQKILTALGL</sequence>
<evidence type="ECO:0000256" key="11">
    <source>
        <dbReference type="ARBA" id="ARBA00036904"/>
    </source>
</evidence>
<evidence type="ECO:0000256" key="15">
    <source>
        <dbReference type="ARBA" id="ARBA00041979"/>
    </source>
</evidence>
<dbReference type="PRINTS" id="PR00502">
    <property type="entry name" value="NUDIXFAMILY"/>
</dbReference>
<evidence type="ECO:0000256" key="1">
    <source>
        <dbReference type="ARBA" id="ARBA00001946"/>
    </source>
</evidence>
<keyword evidence="7" id="KW-0378">Hydrolase</keyword>
<evidence type="ECO:0000256" key="7">
    <source>
        <dbReference type="ARBA" id="ARBA00022801"/>
    </source>
</evidence>
<comment type="similarity">
    <text evidence="2">Belongs to the Nudix hydrolase family.</text>
</comment>
<keyword evidence="9" id="KW-0234">DNA repair</keyword>
<evidence type="ECO:0000256" key="12">
    <source>
        <dbReference type="ARBA" id="ARBA00038905"/>
    </source>
</evidence>
<dbReference type="InterPro" id="IPR015797">
    <property type="entry name" value="NUDIX_hydrolase-like_dom_sf"/>
</dbReference>
<dbReference type="OrthoDB" id="9810648at2"/>
<dbReference type="PROSITE" id="PS51462">
    <property type="entry name" value="NUDIX"/>
    <property type="match status" value="1"/>
</dbReference>
<dbReference type="InterPro" id="IPR020476">
    <property type="entry name" value="Nudix_hydrolase"/>
</dbReference>
<keyword evidence="6" id="KW-0227">DNA damage</keyword>
<name>A0A4P9K8I0_9GAMM</name>
<evidence type="ECO:0000313" key="21">
    <source>
        <dbReference type="Proteomes" id="UP000304864"/>
    </source>
</evidence>
<dbReference type="GO" id="GO:0035539">
    <property type="term" value="F:8-oxo-7,8-dihydrodeoxyguanosine triphosphate pyrophosphatase activity"/>
    <property type="evidence" value="ECO:0007669"/>
    <property type="project" value="UniProtKB-EC"/>
</dbReference>
<accession>A0A4P9K8I0</accession>
<dbReference type="InterPro" id="IPR003561">
    <property type="entry name" value="Mutator_MutT"/>
</dbReference>
<dbReference type="PANTHER" id="PTHR47707">
    <property type="entry name" value="8-OXO-DGTP DIPHOSPHATASE"/>
    <property type="match status" value="1"/>
</dbReference>
<evidence type="ECO:0000256" key="6">
    <source>
        <dbReference type="ARBA" id="ARBA00022763"/>
    </source>
</evidence>
<dbReference type="KEGG" id="thig:FE785_08200"/>
<dbReference type="GO" id="GO:0044715">
    <property type="term" value="F:8-oxo-dGDP phosphatase activity"/>
    <property type="evidence" value="ECO:0007669"/>
    <property type="project" value="TreeGrafter"/>
</dbReference>
<comment type="catalytic activity">
    <reaction evidence="10">
        <text>8-oxo-dGTP + H2O = 8-oxo-dGMP + diphosphate + H(+)</text>
        <dbReference type="Rhea" id="RHEA:31575"/>
        <dbReference type="ChEBI" id="CHEBI:15377"/>
        <dbReference type="ChEBI" id="CHEBI:15378"/>
        <dbReference type="ChEBI" id="CHEBI:33019"/>
        <dbReference type="ChEBI" id="CHEBI:63224"/>
        <dbReference type="ChEBI" id="CHEBI:77896"/>
        <dbReference type="EC" id="3.6.1.55"/>
    </reaction>
</comment>
<feature type="binding site" evidence="17">
    <location>
        <position position="29"/>
    </location>
    <ligand>
        <name>8-oxo-dGTP</name>
        <dbReference type="ChEBI" id="CHEBI:77896"/>
    </ligand>
</feature>
<dbReference type="InterPro" id="IPR000086">
    <property type="entry name" value="NUDIX_hydrolase_dom"/>
</dbReference>
<dbReference type="GO" id="GO:0006260">
    <property type="term" value="P:DNA replication"/>
    <property type="evidence" value="ECO:0007669"/>
    <property type="project" value="UniProtKB-KW"/>
</dbReference>
<keyword evidence="5 18" id="KW-0479">Metal-binding</keyword>
<feature type="domain" description="Nudix hydrolase" evidence="19">
    <location>
        <begin position="4"/>
        <end position="134"/>
    </location>
</feature>
<dbReference type="SUPFAM" id="SSF55811">
    <property type="entry name" value="Nudix"/>
    <property type="match status" value="1"/>
</dbReference>
<dbReference type="GO" id="GO:0044716">
    <property type="term" value="F:8-oxo-GDP phosphatase activity"/>
    <property type="evidence" value="ECO:0007669"/>
    <property type="project" value="TreeGrafter"/>
</dbReference>
<dbReference type="AlphaFoldDB" id="A0A4P9K8I0"/>
<evidence type="ECO:0000313" key="20">
    <source>
        <dbReference type="EMBL" id="QCU90617.1"/>
    </source>
</evidence>
<evidence type="ECO:0000256" key="10">
    <source>
        <dbReference type="ARBA" id="ARBA00035861"/>
    </source>
</evidence>
<organism evidence="20 21">
    <name type="scientific">Thiomicrorhabdus sediminis</name>
    <dbReference type="NCBI Taxonomy" id="2580412"/>
    <lineage>
        <taxon>Bacteria</taxon>
        <taxon>Pseudomonadati</taxon>
        <taxon>Pseudomonadota</taxon>
        <taxon>Gammaproteobacteria</taxon>
        <taxon>Thiotrichales</taxon>
        <taxon>Piscirickettsiaceae</taxon>
        <taxon>Thiomicrorhabdus</taxon>
    </lineage>
</organism>
<evidence type="ECO:0000256" key="4">
    <source>
        <dbReference type="ARBA" id="ARBA00022705"/>
    </source>
</evidence>
<keyword evidence="21" id="KW-1185">Reference proteome</keyword>
<dbReference type="Gene3D" id="3.90.79.10">
    <property type="entry name" value="Nucleoside Triphosphate Pyrophosphohydrolase"/>
    <property type="match status" value="1"/>
</dbReference>
<evidence type="ECO:0000256" key="3">
    <source>
        <dbReference type="ARBA" id="ARBA00022457"/>
    </source>
</evidence>
<feature type="binding site" evidence="18">
    <location>
        <position position="43"/>
    </location>
    <ligand>
        <name>Mg(2+)</name>
        <dbReference type="ChEBI" id="CHEBI:18420"/>
    </ligand>
</feature>
<dbReference type="EC" id="3.6.1.55" evidence="12"/>
<protein>
    <recommendedName>
        <fullName evidence="13">8-oxo-dGTP diphosphatase</fullName>
        <ecNumber evidence="12">3.6.1.55</ecNumber>
    </recommendedName>
    <alternativeName>
        <fullName evidence="16">7,8-dihydro-8-oxoguanine-triphosphatase</fullName>
    </alternativeName>
    <alternativeName>
        <fullName evidence="15">Mutator protein MutT</fullName>
    </alternativeName>
    <alternativeName>
        <fullName evidence="14">dGTP pyrophosphohydrolase</fullName>
    </alternativeName>
</protein>
<keyword evidence="3" id="KW-0515">Mutator protein</keyword>
<dbReference type="RefSeq" id="WP_138565291.1">
    <property type="nucleotide sequence ID" value="NZ_CP040602.1"/>
</dbReference>
<keyword evidence="8 18" id="KW-0460">Magnesium</keyword>
<dbReference type="Pfam" id="PF14815">
    <property type="entry name" value="NUDIX_4"/>
    <property type="match status" value="1"/>
</dbReference>
<dbReference type="InterPro" id="IPR029119">
    <property type="entry name" value="MutY_C"/>
</dbReference>
<evidence type="ECO:0000256" key="8">
    <source>
        <dbReference type="ARBA" id="ARBA00022842"/>
    </source>
</evidence>
<evidence type="ECO:0000256" key="17">
    <source>
        <dbReference type="PIRSR" id="PIRSR603561-1"/>
    </source>
</evidence>